<dbReference type="EMBL" id="JAUOPG010000001">
    <property type="protein sequence ID" value="MDO6452158.1"/>
    <property type="molecule type" value="Genomic_DNA"/>
</dbReference>
<dbReference type="AlphaFoldDB" id="A0AAW7XD44"/>
<dbReference type="Proteomes" id="UP001169862">
    <property type="component" value="Unassembled WGS sequence"/>
</dbReference>
<sequence>MTEEDYLTRLRELSLEQLSDLLVKVEAKAAAKKEEKERRAHAIKVPPRTSNDIKKMAEEMGLDLSGLMREISRR</sequence>
<evidence type="ECO:0000313" key="5">
    <source>
        <dbReference type="Proteomes" id="UP001177341"/>
    </source>
</evidence>
<organism evidence="2 4">
    <name type="scientific">Neptunomonas phycophila</name>
    <dbReference type="NCBI Taxonomy" id="1572645"/>
    <lineage>
        <taxon>Bacteria</taxon>
        <taxon>Pseudomonadati</taxon>
        <taxon>Pseudomonadota</taxon>
        <taxon>Gammaproteobacteria</taxon>
        <taxon>Oceanospirillales</taxon>
        <taxon>Oceanospirillaceae</taxon>
        <taxon>Neptunomonas</taxon>
    </lineage>
</organism>
<comment type="caution">
    <text evidence="2">The sequence shown here is derived from an EMBL/GenBank/DDBJ whole genome shotgun (WGS) entry which is preliminary data.</text>
</comment>
<keyword evidence="5" id="KW-1185">Reference proteome</keyword>
<feature type="region of interest" description="Disordered" evidence="1">
    <location>
        <begin position="33"/>
        <end position="54"/>
    </location>
</feature>
<dbReference type="Proteomes" id="UP001177341">
    <property type="component" value="Unassembled WGS sequence"/>
</dbReference>
<evidence type="ECO:0000313" key="3">
    <source>
        <dbReference type="EMBL" id="MDP2521127.1"/>
    </source>
</evidence>
<dbReference type="Gene3D" id="1.10.287.1050">
    <property type="entry name" value="H-NS histone-like proteins"/>
    <property type="match status" value="1"/>
</dbReference>
<dbReference type="GeneID" id="89456509"/>
<evidence type="ECO:0000256" key="1">
    <source>
        <dbReference type="SAM" id="MobiDB-lite"/>
    </source>
</evidence>
<reference evidence="2" key="1">
    <citation type="submission" date="2023-07" db="EMBL/GenBank/DDBJ databases">
        <title>Genome content predicts the carbon catabolic preferences of heterotrophic bacteria.</title>
        <authorList>
            <person name="Gralka M."/>
        </authorList>
    </citation>
    <scope>NUCLEOTIDE SEQUENCE</scope>
    <source>
        <strain evidence="3">5G01</strain>
        <strain evidence="2">I2M16</strain>
    </source>
</reference>
<dbReference type="RefSeq" id="WP_075172396.1">
    <property type="nucleotide sequence ID" value="NZ_CAXHZV010000001.1"/>
</dbReference>
<proteinExistence type="predicted"/>
<evidence type="ECO:0000313" key="4">
    <source>
        <dbReference type="Proteomes" id="UP001169862"/>
    </source>
</evidence>
<dbReference type="EMBL" id="JAUYVO010000001">
    <property type="protein sequence ID" value="MDP2521127.1"/>
    <property type="molecule type" value="Genomic_DNA"/>
</dbReference>
<accession>A0AAW7XD44</accession>
<protein>
    <submittedName>
        <fullName evidence="2">Uncharacterized protein</fullName>
    </submittedName>
</protein>
<dbReference type="GO" id="GO:0046983">
    <property type="term" value="F:protein dimerization activity"/>
    <property type="evidence" value="ECO:0007669"/>
    <property type="project" value="InterPro"/>
</dbReference>
<name>A0AAW7XD44_9GAMM</name>
<gene>
    <name evidence="2" type="ORF">Q4490_01145</name>
    <name evidence="3" type="ORF">Q8W30_00970</name>
</gene>
<evidence type="ECO:0000313" key="2">
    <source>
        <dbReference type="EMBL" id="MDO6452158.1"/>
    </source>
</evidence>
<dbReference type="InterPro" id="IPR027454">
    <property type="entry name" value="Histone_HNS_N"/>
</dbReference>